<keyword evidence="1" id="KW-1133">Transmembrane helix</keyword>
<evidence type="ECO:0000313" key="2">
    <source>
        <dbReference type="EMBL" id="KTF05788.1"/>
    </source>
</evidence>
<dbReference type="EMBL" id="AYSL01001565">
    <property type="protein sequence ID" value="KTF05788.1"/>
    <property type="molecule type" value="Genomic_DNA"/>
</dbReference>
<accession>A0A1B6NR58</accession>
<keyword evidence="1" id="KW-0472">Membrane</keyword>
<reference evidence="2" key="1">
    <citation type="submission" date="2013-11" db="EMBL/GenBank/DDBJ databases">
        <title>Microbial diversity, functional groups and degradation webs in Northern and Southern Mediterranean and Red Sea marine crude oil polluted sites.</title>
        <authorList>
            <person name="Daffonchio D."/>
            <person name="Mapelli F."/>
            <person name="Ferrer M."/>
            <person name="Richter M."/>
            <person name="Cherif A."/>
            <person name="Malkawi H.I."/>
            <person name="Yakimov M.M."/>
            <person name="Abdel-Fattah Y.R."/>
            <person name="Blaghen M."/>
            <person name="Golyshin P.N."/>
            <person name="Kalogerakis N."/>
            <person name="Boon N."/>
            <person name="Magagnini M."/>
            <person name="Fava F."/>
        </authorList>
    </citation>
    <scope>NUCLEOTIDE SEQUENCE</scope>
</reference>
<sequence>MALSRSFLVFGFMVWFPFGFGLSQLAYKSFKTAFA</sequence>
<keyword evidence="1" id="KW-0812">Transmembrane</keyword>
<gene>
    <name evidence="2" type="ORF">MGSAQ_002716</name>
</gene>
<feature type="transmembrane region" description="Helical" evidence="1">
    <location>
        <begin position="7"/>
        <end position="27"/>
    </location>
</feature>
<evidence type="ECO:0000256" key="1">
    <source>
        <dbReference type="SAM" id="Phobius"/>
    </source>
</evidence>
<comment type="caution">
    <text evidence="2">The sequence shown here is derived from an EMBL/GenBank/DDBJ whole genome shotgun (WGS) entry which is preliminary data.</text>
</comment>
<organism evidence="2">
    <name type="scientific">marine sediment metagenome</name>
    <dbReference type="NCBI Taxonomy" id="412755"/>
    <lineage>
        <taxon>unclassified sequences</taxon>
        <taxon>metagenomes</taxon>
        <taxon>ecological metagenomes</taxon>
    </lineage>
</organism>
<name>A0A1B6NR58_9ZZZZ</name>
<proteinExistence type="predicted"/>
<protein>
    <submittedName>
        <fullName evidence="2">Uncharacterized protein</fullName>
    </submittedName>
</protein>
<dbReference type="AlphaFoldDB" id="A0A1B6NR58"/>